<proteinExistence type="predicted"/>
<evidence type="ECO:0000313" key="2">
    <source>
        <dbReference type="Proteomes" id="UP001265746"/>
    </source>
</evidence>
<dbReference type="AlphaFoldDB" id="A0AAD9S2V1"/>
<reference evidence="1" key="1">
    <citation type="submission" date="2023-06" db="EMBL/GenBank/DDBJ databases">
        <authorList>
            <person name="Noh H."/>
        </authorList>
    </citation>
    <scope>NUCLEOTIDE SEQUENCE</scope>
    <source>
        <strain evidence="1">DUCC20226</strain>
    </source>
</reference>
<accession>A0AAD9S2V1</accession>
<protein>
    <submittedName>
        <fullName evidence="1">Uncharacterized protein</fullName>
    </submittedName>
</protein>
<keyword evidence="2" id="KW-1185">Reference proteome</keyword>
<gene>
    <name evidence="1" type="ORF">N8I77_012481</name>
</gene>
<evidence type="ECO:0000313" key="1">
    <source>
        <dbReference type="EMBL" id="KAK2597716.1"/>
    </source>
</evidence>
<comment type="caution">
    <text evidence="1">The sequence shown here is derived from an EMBL/GenBank/DDBJ whole genome shotgun (WGS) entry which is preliminary data.</text>
</comment>
<organism evidence="1 2">
    <name type="scientific">Phomopsis amygdali</name>
    <name type="common">Fusicoccum amygdali</name>
    <dbReference type="NCBI Taxonomy" id="1214568"/>
    <lineage>
        <taxon>Eukaryota</taxon>
        <taxon>Fungi</taxon>
        <taxon>Dikarya</taxon>
        <taxon>Ascomycota</taxon>
        <taxon>Pezizomycotina</taxon>
        <taxon>Sordariomycetes</taxon>
        <taxon>Sordariomycetidae</taxon>
        <taxon>Diaporthales</taxon>
        <taxon>Diaporthaceae</taxon>
        <taxon>Diaporthe</taxon>
    </lineage>
</organism>
<dbReference type="Proteomes" id="UP001265746">
    <property type="component" value="Unassembled WGS sequence"/>
</dbReference>
<dbReference type="EMBL" id="JAUJFL010000009">
    <property type="protein sequence ID" value="KAK2597716.1"/>
    <property type="molecule type" value="Genomic_DNA"/>
</dbReference>
<sequence length="549" mass="63914">MAKRRAITEVPTCMNGLAYKRHQSIDDSLIEGFAKLLSKRYLDDLPQEILLRIFQNFAESWVLTDDLADWEMYTLDRHSRARQQTLIALTKTCRRLNPPATSIMYRCAHLRKYRSVLYFLSSLRLQPTLVSLVKQVSCPHEVLMCLAYAFYSGAENLNRDWGTPTELIRRTSRPVGRSMPRDRQHMRWYDSYFHVAIHRKALNEILKRVPAIRALSIATCSPWQRSYPLSSQSLKHLEKLSICIPLEPEVDMRLQRSSYSILHWLKPSNLGQHPALKQLELIQPRGKWVAQLVTIKPSSGVESAGVEKYVESLTTFKRNGGGFAQWDLMSLKQSVFSTKYLHTLHYAGQSRTCTGACDRELPDHWNLNRFLATTGQGIRTLSLDWENDCVQYCQLGPTAMLTSLPMLANLTHLTVSMQVLFQRPDTCKLHIEAIMEDPEVALRRLLPASLLVLRISEFMPTVLQSRSGDHRTEEAYVRMYSRKVLHLIDALRIYWLGARADRELWFKYFLKLEQHPRYLNEPSRRILRWIVSHQRHQDVGREFARVWHS</sequence>
<name>A0AAD9S2V1_PHOAM</name>